<organism evidence="1 2">
    <name type="scientific">Pararge aegeria aegeria</name>
    <dbReference type="NCBI Taxonomy" id="348720"/>
    <lineage>
        <taxon>Eukaryota</taxon>
        <taxon>Metazoa</taxon>
        <taxon>Ecdysozoa</taxon>
        <taxon>Arthropoda</taxon>
        <taxon>Hexapoda</taxon>
        <taxon>Insecta</taxon>
        <taxon>Pterygota</taxon>
        <taxon>Neoptera</taxon>
        <taxon>Endopterygota</taxon>
        <taxon>Lepidoptera</taxon>
        <taxon>Glossata</taxon>
        <taxon>Ditrysia</taxon>
        <taxon>Papilionoidea</taxon>
        <taxon>Nymphalidae</taxon>
        <taxon>Satyrinae</taxon>
        <taxon>Satyrini</taxon>
        <taxon>Parargina</taxon>
        <taxon>Pararge</taxon>
    </lineage>
</organism>
<evidence type="ECO:0000313" key="2">
    <source>
        <dbReference type="Proteomes" id="UP000838756"/>
    </source>
</evidence>
<accession>A0A8S4QCR8</accession>
<sequence>MSLSIDKCKAVVFTRKRIIPDANIMYNGQRITLENKAKFLGVVLDSRLNGASHVLHVSKKCESGINILRALSGVWWGAHPYSQKLLYNAIIRSHMDYGLFVLDPINKLATEKLNKIQYRCLRIILGAMKSSPTNALQVECVDPPVQIRSQYLCDRFICKVLQLSSHPLFDSLRRLSSVVKTNQDLPFLLNSFRKFTSLPHPIQSSPMISLFSTPFKSLTYKPSIVNLNIHNDTIEANQRFNEIIHSNWPEYLTIYTEPQNYLCLVALA</sequence>
<dbReference type="Proteomes" id="UP000838756">
    <property type="component" value="Unassembled WGS sequence"/>
</dbReference>
<evidence type="ECO:0000313" key="1">
    <source>
        <dbReference type="EMBL" id="CAH2207623.1"/>
    </source>
</evidence>
<name>A0A8S4QCR8_9NEOP</name>
<proteinExistence type="predicted"/>
<comment type="caution">
    <text evidence="1">The sequence shown here is derived from an EMBL/GenBank/DDBJ whole genome shotgun (WGS) entry which is preliminary data.</text>
</comment>
<dbReference type="AlphaFoldDB" id="A0A8S4QCR8"/>
<keyword evidence="2" id="KW-1185">Reference proteome</keyword>
<gene>
    <name evidence="1" type="primary">jg1093</name>
    <name evidence="1" type="ORF">PAEG_LOCUS243</name>
</gene>
<dbReference type="OrthoDB" id="8058536at2759"/>
<reference evidence="1" key="1">
    <citation type="submission" date="2022-03" db="EMBL/GenBank/DDBJ databases">
        <authorList>
            <person name="Lindestad O."/>
        </authorList>
    </citation>
    <scope>NUCLEOTIDE SEQUENCE</scope>
</reference>
<dbReference type="EMBL" id="CAKXAJ010000781">
    <property type="protein sequence ID" value="CAH2207623.1"/>
    <property type="molecule type" value="Genomic_DNA"/>
</dbReference>
<dbReference type="PANTHER" id="PTHR33332">
    <property type="entry name" value="REVERSE TRANSCRIPTASE DOMAIN-CONTAINING PROTEIN"/>
    <property type="match status" value="1"/>
</dbReference>
<protein>
    <submittedName>
        <fullName evidence="1">Jg1093 protein</fullName>
    </submittedName>
</protein>